<proteinExistence type="predicted"/>
<organism evidence="1 2">
    <name type="scientific">Candidatus Shapirobacteria bacterium RBG_13_44_7</name>
    <dbReference type="NCBI Taxonomy" id="1802149"/>
    <lineage>
        <taxon>Bacteria</taxon>
        <taxon>Candidatus Shapironibacteriota</taxon>
    </lineage>
</organism>
<sequence>MSPKFKKAKFSFTFRHLFRLLIFIAIYYFLLTYLSGKTQTSLNLPLPSFDQIGNSLYQQIPPKSRQQLENFNQSPPALFIQDKIDFIKTETQDFPQKQIKDFQKWLVSSLAQELLDKIEKK</sequence>
<evidence type="ECO:0000313" key="1">
    <source>
        <dbReference type="EMBL" id="OGL52268.1"/>
    </source>
</evidence>
<comment type="caution">
    <text evidence="1">The sequence shown here is derived from an EMBL/GenBank/DDBJ whole genome shotgun (WGS) entry which is preliminary data.</text>
</comment>
<reference evidence="1 2" key="1">
    <citation type="journal article" date="2016" name="Nat. Commun.">
        <title>Thousands of microbial genomes shed light on interconnected biogeochemical processes in an aquifer system.</title>
        <authorList>
            <person name="Anantharaman K."/>
            <person name="Brown C.T."/>
            <person name="Hug L.A."/>
            <person name="Sharon I."/>
            <person name="Castelle C.J."/>
            <person name="Probst A.J."/>
            <person name="Thomas B.C."/>
            <person name="Singh A."/>
            <person name="Wilkins M.J."/>
            <person name="Karaoz U."/>
            <person name="Brodie E.L."/>
            <person name="Williams K.H."/>
            <person name="Hubbard S.S."/>
            <person name="Banfield J.F."/>
        </authorList>
    </citation>
    <scope>NUCLEOTIDE SEQUENCE [LARGE SCALE GENOMIC DNA]</scope>
</reference>
<dbReference type="EMBL" id="MGDJ01000030">
    <property type="protein sequence ID" value="OGL52268.1"/>
    <property type="molecule type" value="Genomic_DNA"/>
</dbReference>
<accession>A0A1F7SG99</accession>
<dbReference type="Proteomes" id="UP000185874">
    <property type="component" value="Unassembled WGS sequence"/>
</dbReference>
<protein>
    <submittedName>
        <fullName evidence="1">Uncharacterized protein</fullName>
    </submittedName>
</protein>
<name>A0A1F7SG99_9BACT</name>
<gene>
    <name evidence="1" type="ORF">A3K55_00675</name>
</gene>
<dbReference type="AlphaFoldDB" id="A0A1F7SG99"/>
<evidence type="ECO:0000313" key="2">
    <source>
        <dbReference type="Proteomes" id="UP000185874"/>
    </source>
</evidence>